<dbReference type="InterPro" id="IPR006260">
    <property type="entry name" value="TonB/TolA_C"/>
</dbReference>
<keyword evidence="3" id="KW-1133">Transmembrane helix</keyword>
<comment type="subcellular location">
    <subcellularLocation>
        <location evidence="1">Membrane</location>
        <topology evidence="1">Single-pass membrane protein</topology>
    </subcellularLocation>
</comment>
<evidence type="ECO:0000256" key="1">
    <source>
        <dbReference type="ARBA" id="ARBA00004167"/>
    </source>
</evidence>
<evidence type="ECO:0000256" key="3">
    <source>
        <dbReference type="ARBA" id="ARBA00022989"/>
    </source>
</evidence>
<reference evidence="6 7" key="1">
    <citation type="submission" date="2019-03" db="EMBL/GenBank/DDBJ databases">
        <title>Genomic Encyclopedia of Type Strains, Phase IV (KMG-IV): sequencing the most valuable type-strain genomes for metagenomic binning, comparative biology and taxonomic classification.</title>
        <authorList>
            <person name="Goeker M."/>
        </authorList>
    </citation>
    <scope>NUCLEOTIDE SEQUENCE [LARGE SCALE GENOMIC DNA]</scope>
    <source>
        <strain evidence="6 7">DSM 21667</strain>
    </source>
</reference>
<organism evidence="6 7">
    <name type="scientific">Tahibacter aquaticus</name>
    <dbReference type="NCBI Taxonomy" id="520092"/>
    <lineage>
        <taxon>Bacteria</taxon>
        <taxon>Pseudomonadati</taxon>
        <taxon>Pseudomonadota</taxon>
        <taxon>Gammaproteobacteria</taxon>
        <taxon>Lysobacterales</taxon>
        <taxon>Rhodanobacteraceae</taxon>
        <taxon>Tahibacter</taxon>
    </lineage>
</organism>
<dbReference type="RefSeq" id="WP_133819281.1">
    <property type="nucleotide sequence ID" value="NZ_SNZH01000008.1"/>
</dbReference>
<dbReference type="Gene3D" id="3.30.1150.10">
    <property type="match status" value="2"/>
</dbReference>
<accession>A0A4R6YV50</accession>
<dbReference type="GO" id="GO:0055085">
    <property type="term" value="P:transmembrane transport"/>
    <property type="evidence" value="ECO:0007669"/>
    <property type="project" value="InterPro"/>
</dbReference>
<dbReference type="PROSITE" id="PS52015">
    <property type="entry name" value="TONB_CTD"/>
    <property type="match status" value="1"/>
</dbReference>
<dbReference type="OrthoDB" id="5982524at2"/>
<dbReference type="InterPro" id="IPR037682">
    <property type="entry name" value="TonB_C"/>
</dbReference>
<evidence type="ECO:0000256" key="4">
    <source>
        <dbReference type="ARBA" id="ARBA00023136"/>
    </source>
</evidence>
<comment type="caution">
    <text evidence="6">The sequence shown here is derived from an EMBL/GenBank/DDBJ whole genome shotgun (WGS) entry which is preliminary data.</text>
</comment>
<feature type="domain" description="TonB C-terminal" evidence="5">
    <location>
        <begin position="97"/>
        <end position="193"/>
    </location>
</feature>
<dbReference type="NCBIfam" id="TIGR01352">
    <property type="entry name" value="tonB_Cterm"/>
    <property type="match status" value="1"/>
</dbReference>
<evidence type="ECO:0000256" key="2">
    <source>
        <dbReference type="ARBA" id="ARBA00022692"/>
    </source>
</evidence>
<proteinExistence type="predicted"/>
<dbReference type="GO" id="GO:0016020">
    <property type="term" value="C:membrane"/>
    <property type="evidence" value="ECO:0007669"/>
    <property type="project" value="UniProtKB-SubCell"/>
</dbReference>
<dbReference type="Proteomes" id="UP000295293">
    <property type="component" value="Unassembled WGS sequence"/>
</dbReference>
<name>A0A4R6YV50_9GAMM</name>
<evidence type="ECO:0000313" key="6">
    <source>
        <dbReference type="EMBL" id="TDR42458.1"/>
    </source>
</evidence>
<gene>
    <name evidence="6" type="ORF">DFR29_10841</name>
</gene>
<keyword evidence="2" id="KW-0812">Transmembrane</keyword>
<evidence type="ECO:0000313" key="7">
    <source>
        <dbReference type="Proteomes" id="UP000295293"/>
    </source>
</evidence>
<evidence type="ECO:0000259" key="5">
    <source>
        <dbReference type="PROSITE" id="PS52015"/>
    </source>
</evidence>
<dbReference type="Pfam" id="PF03544">
    <property type="entry name" value="TonB_C"/>
    <property type="match status" value="1"/>
</dbReference>
<keyword evidence="7" id="KW-1185">Reference proteome</keyword>
<keyword evidence="4" id="KW-0472">Membrane</keyword>
<protein>
    <submittedName>
        <fullName evidence="6">TonB family protein</fullName>
    </submittedName>
</protein>
<dbReference type="AlphaFoldDB" id="A0A4R6YV50"/>
<dbReference type="EMBL" id="SNZH01000008">
    <property type="protein sequence ID" value="TDR42458.1"/>
    <property type="molecule type" value="Genomic_DNA"/>
</dbReference>
<sequence length="218" mass="23792">MLLTGVLLAAQLLPAKLELPENHWRVVARVEVDATGSISSIGFGQKLKPVLENYLRARIARWRFEPALKDGVAVGSSTSLSLILRPAEDNKGIRLVNVSAGPPMLTVQEPIYMENHADAGYHGTVVVKCRVNAKRRCVDASVDQASARGPMPENLLKAIRKWSFEPDRIAGEPVETWIEVGLCFKASRGQAGCEAPMDELAVRVTDSVRLRAESVSLP</sequence>
<dbReference type="SUPFAM" id="SSF74653">
    <property type="entry name" value="TolA/TonB C-terminal domain"/>
    <property type="match status" value="1"/>
</dbReference>